<reference evidence="1" key="1">
    <citation type="submission" date="2020-07" db="EMBL/GenBank/DDBJ databases">
        <title>Multicomponent nature underlies the extraordinary mechanical properties of spider dragline silk.</title>
        <authorList>
            <person name="Kono N."/>
            <person name="Nakamura H."/>
            <person name="Mori M."/>
            <person name="Yoshida Y."/>
            <person name="Ohtoshi R."/>
            <person name="Malay A.D."/>
            <person name="Moran D.A.P."/>
            <person name="Tomita M."/>
            <person name="Numata K."/>
            <person name="Arakawa K."/>
        </authorList>
    </citation>
    <scope>NUCLEOTIDE SEQUENCE</scope>
</reference>
<dbReference type="OrthoDB" id="10305781at2759"/>
<accession>A0A8X6LFW1</accession>
<gene>
    <name evidence="1" type="ORF">TNCT_158441</name>
</gene>
<evidence type="ECO:0000313" key="2">
    <source>
        <dbReference type="Proteomes" id="UP000887116"/>
    </source>
</evidence>
<sequence length="148" mass="17086">MGLMLRRKLQRTPTVRAAIPAVSEAIRTTLLIGLSGIELERRHVRLKRRNLLEEGCRGERKLSKRVGERVDDGSNKLFIRGVSRFLPSVVVTLPFLSLFHWKMMHHLERVEKQSLLSKQTVKCSSEILEDFNWAGYPNLFVSFSGRQK</sequence>
<dbReference type="Proteomes" id="UP000887116">
    <property type="component" value="Unassembled WGS sequence"/>
</dbReference>
<proteinExistence type="predicted"/>
<protein>
    <submittedName>
        <fullName evidence="1">Uncharacterized protein</fullName>
    </submittedName>
</protein>
<name>A0A8X6LFW1_TRICU</name>
<comment type="caution">
    <text evidence="1">The sequence shown here is derived from an EMBL/GenBank/DDBJ whole genome shotgun (WGS) entry which is preliminary data.</text>
</comment>
<dbReference type="EMBL" id="BMAO01016197">
    <property type="protein sequence ID" value="GFR06912.1"/>
    <property type="molecule type" value="Genomic_DNA"/>
</dbReference>
<keyword evidence="2" id="KW-1185">Reference proteome</keyword>
<organism evidence="1 2">
    <name type="scientific">Trichonephila clavata</name>
    <name type="common">Joro spider</name>
    <name type="synonym">Nephila clavata</name>
    <dbReference type="NCBI Taxonomy" id="2740835"/>
    <lineage>
        <taxon>Eukaryota</taxon>
        <taxon>Metazoa</taxon>
        <taxon>Ecdysozoa</taxon>
        <taxon>Arthropoda</taxon>
        <taxon>Chelicerata</taxon>
        <taxon>Arachnida</taxon>
        <taxon>Araneae</taxon>
        <taxon>Araneomorphae</taxon>
        <taxon>Entelegynae</taxon>
        <taxon>Araneoidea</taxon>
        <taxon>Nephilidae</taxon>
        <taxon>Trichonephila</taxon>
    </lineage>
</organism>
<evidence type="ECO:0000313" key="1">
    <source>
        <dbReference type="EMBL" id="GFR06912.1"/>
    </source>
</evidence>
<dbReference type="AlphaFoldDB" id="A0A8X6LFW1"/>